<dbReference type="PANTHER" id="PTHR30244:SF36">
    <property type="entry name" value="3-OXO-GLUCOSE-6-PHOSPHATE:GLUTAMATE AMINOTRANSFERASE"/>
    <property type="match status" value="1"/>
</dbReference>
<comment type="caution">
    <text evidence="3">The sequence shown here is derived from an EMBL/GenBank/DDBJ whole genome shotgun (WGS) entry which is preliminary data.</text>
</comment>
<protein>
    <recommendedName>
        <fullName evidence="4">Erythromycin biosynthesis sensory transduction protein eryC1</fullName>
    </recommendedName>
</protein>
<name>X1BGB9_9ZZZZ</name>
<dbReference type="InterPro" id="IPR015424">
    <property type="entry name" value="PyrdxlP-dep_Trfase"/>
</dbReference>
<accession>X1BGB9</accession>
<dbReference type="Pfam" id="PF01041">
    <property type="entry name" value="DegT_DnrJ_EryC1"/>
    <property type="match status" value="1"/>
</dbReference>
<dbReference type="AlphaFoldDB" id="X1BGB9"/>
<proteinExistence type="inferred from homology"/>
<feature type="non-terminal residue" evidence="3">
    <location>
        <position position="294"/>
    </location>
</feature>
<reference evidence="3" key="1">
    <citation type="journal article" date="2014" name="Front. Microbiol.">
        <title>High frequency of phylogenetically diverse reductive dehalogenase-homologous genes in deep subseafloor sedimentary metagenomes.</title>
        <authorList>
            <person name="Kawai M."/>
            <person name="Futagami T."/>
            <person name="Toyoda A."/>
            <person name="Takaki Y."/>
            <person name="Nishi S."/>
            <person name="Hori S."/>
            <person name="Arai W."/>
            <person name="Tsubouchi T."/>
            <person name="Morono Y."/>
            <person name="Uchiyama I."/>
            <person name="Ito T."/>
            <person name="Fujiyama A."/>
            <person name="Inagaki F."/>
            <person name="Takami H."/>
        </authorList>
    </citation>
    <scope>NUCLEOTIDE SEQUENCE</scope>
    <source>
        <strain evidence="3">Expedition CK06-06</strain>
    </source>
</reference>
<dbReference type="Gene3D" id="3.40.640.10">
    <property type="entry name" value="Type I PLP-dependent aspartate aminotransferase-like (Major domain)"/>
    <property type="match status" value="1"/>
</dbReference>
<dbReference type="PANTHER" id="PTHR30244">
    <property type="entry name" value="TRANSAMINASE"/>
    <property type="match status" value="1"/>
</dbReference>
<feature type="non-terminal residue" evidence="3">
    <location>
        <position position="1"/>
    </location>
</feature>
<dbReference type="GO" id="GO:0000271">
    <property type="term" value="P:polysaccharide biosynthetic process"/>
    <property type="evidence" value="ECO:0007669"/>
    <property type="project" value="TreeGrafter"/>
</dbReference>
<dbReference type="InterPro" id="IPR015421">
    <property type="entry name" value="PyrdxlP-dep_Trfase_major"/>
</dbReference>
<keyword evidence="1" id="KW-0663">Pyridoxal phosphate</keyword>
<comment type="similarity">
    <text evidence="2">Belongs to the DegT/DnrJ/EryC1 family.</text>
</comment>
<evidence type="ECO:0000313" key="3">
    <source>
        <dbReference type="EMBL" id="GAG94954.1"/>
    </source>
</evidence>
<dbReference type="EMBL" id="BART01019685">
    <property type="protein sequence ID" value="GAG94954.1"/>
    <property type="molecule type" value="Genomic_DNA"/>
</dbReference>
<dbReference type="SUPFAM" id="SSF53383">
    <property type="entry name" value="PLP-dependent transferases"/>
    <property type="match status" value="1"/>
</dbReference>
<gene>
    <name evidence="3" type="ORF">S01H4_36770</name>
</gene>
<dbReference type="FunFam" id="3.40.640.10:FF:000089">
    <property type="entry name" value="Aminotransferase, DegT/DnrJ/EryC1/StrS family"/>
    <property type="match status" value="1"/>
</dbReference>
<dbReference type="Gene3D" id="3.90.1150.10">
    <property type="entry name" value="Aspartate Aminotransferase, domain 1"/>
    <property type="match status" value="1"/>
</dbReference>
<dbReference type="InterPro" id="IPR015422">
    <property type="entry name" value="PyrdxlP-dep_Trfase_small"/>
</dbReference>
<dbReference type="GO" id="GO:0030170">
    <property type="term" value="F:pyridoxal phosphate binding"/>
    <property type="evidence" value="ECO:0007669"/>
    <property type="project" value="UniProtKB-ARBA"/>
</dbReference>
<sequence>INKSEIDEAIQNVLNNTNFIMGEELKKFEEEFASFCNVKHAIGVANGSDALILALRACGIGEGDEVITVPHTFIATTEAITHVAGKIVFVDIDPRTYTIDVSKIEEKITDKTKAIIPVHLYGQPADMDPILEIAKKYDLKVIEDAAQAHGAEYKGKKVGSIGDVACFSFYPGKNLGAYGDAGMVVTNNEEIAEKVKLFRNHGRITKKYEHEIEGYSSRLDNLQAAILRVKLRHLNKWNDLRRRNAKKYNELLSNIGEITTPYEADYAKHVYHLYVIRVKNGRDKLREKLKSKGV</sequence>
<dbReference type="InterPro" id="IPR000653">
    <property type="entry name" value="DegT/StrS_aminotransferase"/>
</dbReference>
<dbReference type="CDD" id="cd00616">
    <property type="entry name" value="AHBA_syn"/>
    <property type="match status" value="1"/>
</dbReference>
<organism evidence="3">
    <name type="scientific">marine sediment metagenome</name>
    <dbReference type="NCBI Taxonomy" id="412755"/>
    <lineage>
        <taxon>unclassified sequences</taxon>
        <taxon>metagenomes</taxon>
        <taxon>ecological metagenomes</taxon>
    </lineage>
</organism>
<evidence type="ECO:0000256" key="1">
    <source>
        <dbReference type="ARBA" id="ARBA00022898"/>
    </source>
</evidence>
<evidence type="ECO:0000256" key="2">
    <source>
        <dbReference type="ARBA" id="ARBA00037999"/>
    </source>
</evidence>
<evidence type="ECO:0008006" key="4">
    <source>
        <dbReference type="Google" id="ProtNLM"/>
    </source>
</evidence>
<dbReference type="GO" id="GO:0008483">
    <property type="term" value="F:transaminase activity"/>
    <property type="evidence" value="ECO:0007669"/>
    <property type="project" value="TreeGrafter"/>
</dbReference>